<dbReference type="GO" id="GO:0017061">
    <property type="term" value="F:S-methyl-5-thioadenosine phosphorylase activity"/>
    <property type="evidence" value="ECO:0007669"/>
    <property type="project" value="UniProtKB-EC"/>
</dbReference>
<comment type="catalytic activity">
    <reaction evidence="8">
        <text>adenosine + phosphate = alpha-D-ribose 1-phosphate + adenine</text>
        <dbReference type="Rhea" id="RHEA:27642"/>
        <dbReference type="ChEBI" id="CHEBI:16335"/>
        <dbReference type="ChEBI" id="CHEBI:16708"/>
        <dbReference type="ChEBI" id="CHEBI:43474"/>
        <dbReference type="ChEBI" id="CHEBI:57720"/>
        <dbReference type="EC" id="2.4.2.1"/>
    </reaction>
    <physiologicalReaction direction="left-to-right" evidence="8">
        <dbReference type="Rhea" id="RHEA:27643"/>
    </physiologicalReaction>
</comment>
<comment type="catalytic activity">
    <reaction evidence="7">
        <text>adenosine + H2O + H(+) = inosine + NH4(+)</text>
        <dbReference type="Rhea" id="RHEA:24408"/>
        <dbReference type="ChEBI" id="CHEBI:15377"/>
        <dbReference type="ChEBI" id="CHEBI:15378"/>
        <dbReference type="ChEBI" id="CHEBI:16335"/>
        <dbReference type="ChEBI" id="CHEBI:17596"/>
        <dbReference type="ChEBI" id="CHEBI:28938"/>
        <dbReference type="EC" id="3.5.4.4"/>
    </reaction>
    <physiologicalReaction direction="left-to-right" evidence="7">
        <dbReference type="Rhea" id="RHEA:24409"/>
    </physiologicalReaction>
</comment>
<evidence type="ECO:0000256" key="5">
    <source>
        <dbReference type="ARBA" id="ARBA00022801"/>
    </source>
</evidence>
<dbReference type="GO" id="GO:0016787">
    <property type="term" value="F:hydrolase activity"/>
    <property type="evidence" value="ECO:0007669"/>
    <property type="project" value="UniProtKB-KW"/>
</dbReference>
<keyword evidence="6" id="KW-0862">Zinc</keyword>
<evidence type="ECO:0008006" key="12">
    <source>
        <dbReference type="Google" id="ProtNLM"/>
    </source>
</evidence>
<reference evidence="10 11" key="1">
    <citation type="submission" date="2009-06" db="EMBL/GenBank/DDBJ databases">
        <title>Complete sequence of Desulfovibrio salexigens DSM 2638.</title>
        <authorList>
            <consortium name="US DOE Joint Genome Institute"/>
            <person name="Lucas S."/>
            <person name="Copeland A."/>
            <person name="Lapidus A."/>
            <person name="Glavina del Rio T."/>
            <person name="Tice H."/>
            <person name="Bruce D."/>
            <person name="Goodwin L."/>
            <person name="Pitluck S."/>
            <person name="Munk A.C."/>
            <person name="Brettin T."/>
            <person name="Detter J.C."/>
            <person name="Han C."/>
            <person name="Tapia R."/>
            <person name="Larimer F."/>
            <person name="Land M."/>
            <person name="Hauser L."/>
            <person name="Kyrpides N."/>
            <person name="Anderson I."/>
            <person name="Wall J.D."/>
            <person name="Arkin A.P."/>
            <person name="Dehal P."/>
            <person name="Chivian D."/>
            <person name="Giles B."/>
            <person name="Hazen T.C."/>
        </authorList>
    </citation>
    <scope>NUCLEOTIDE SEQUENCE [LARGE SCALE GENOMIC DNA]</scope>
    <source>
        <strain evidence="11">ATCC 14822 / DSM 2638 / NCIMB 8403 / VKM B-1763</strain>
    </source>
</reference>
<dbReference type="eggNOG" id="COG1496">
    <property type="taxonomic scope" value="Bacteria"/>
</dbReference>
<dbReference type="OrthoDB" id="4279at2"/>
<evidence type="ECO:0000256" key="7">
    <source>
        <dbReference type="ARBA" id="ARBA00047989"/>
    </source>
</evidence>
<dbReference type="HOGENOM" id="CLU_065784_0_0_7"/>
<dbReference type="PANTHER" id="PTHR30616">
    <property type="entry name" value="UNCHARACTERIZED PROTEIN YFIH"/>
    <property type="match status" value="1"/>
</dbReference>
<evidence type="ECO:0000256" key="4">
    <source>
        <dbReference type="ARBA" id="ARBA00022723"/>
    </source>
</evidence>
<dbReference type="Proteomes" id="UP000002601">
    <property type="component" value="Chromosome"/>
</dbReference>
<keyword evidence="5" id="KW-0378">Hydrolase</keyword>
<evidence type="ECO:0000313" key="11">
    <source>
        <dbReference type="Proteomes" id="UP000002601"/>
    </source>
</evidence>
<keyword evidence="11" id="KW-1185">Reference proteome</keyword>
<gene>
    <name evidence="10" type="ordered locus">Desal_3714</name>
</gene>
<dbReference type="InterPro" id="IPR003730">
    <property type="entry name" value="Cu_polyphenol_OxRdtase"/>
</dbReference>
<evidence type="ECO:0000313" key="10">
    <source>
        <dbReference type="EMBL" id="ACS81759.1"/>
    </source>
</evidence>
<dbReference type="CDD" id="cd16833">
    <property type="entry name" value="YfiH"/>
    <property type="match status" value="1"/>
</dbReference>
<evidence type="ECO:0000256" key="2">
    <source>
        <dbReference type="ARBA" id="ARBA00007353"/>
    </source>
</evidence>
<dbReference type="SUPFAM" id="SSF64438">
    <property type="entry name" value="CNF1/YfiH-like putative cysteine hydrolases"/>
    <property type="match status" value="1"/>
</dbReference>
<evidence type="ECO:0000256" key="6">
    <source>
        <dbReference type="ARBA" id="ARBA00022833"/>
    </source>
</evidence>
<comment type="catalytic activity">
    <reaction evidence="9">
        <text>S-methyl-5'-thioadenosine + phosphate = 5-(methylsulfanyl)-alpha-D-ribose 1-phosphate + adenine</text>
        <dbReference type="Rhea" id="RHEA:11852"/>
        <dbReference type="ChEBI" id="CHEBI:16708"/>
        <dbReference type="ChEBI" id="CHEBI:17509"/>
        <dbReference type="ChEBI" id="CHEBI:43474"/>
        <dbReference type="ChEBI" id="CHEBI:58533"/>
        <dbReference type="EC" id="2.4.2.28"/>
    </reaction>
    <physiologicalReaction direction="left-to-right" evidence="9">
        <dbReference type="Rhea" id="RHEA:11853"/>
    </physiologicalReaction>
</comment>
<protein>
    <recommendedName>
        <fullName evidence="12">Purine nucleoside phosphorylase</fullName>
    </recommendedName>
</protein>
<dbReference type="STRING" id="526222.Desal_3714"/>
<evidence type="ECO:0000256" key="3">
    <source>
        <dbReference type="ARBA" id="ARBA00022679"/>
    </source>
</evidence>
<evidence type="ECO:0000256" key="9">
    <source>
        <dbReference type="ARBA" id="ARBA00049893"/>
    </source>
</evidence>
<dbReference type="RefSeq" id="WP_015853575.1">
    <property type="nucleotide sequence ID" value="NC_012881.1"/>
</dbReference>
<evidence type="ECO:0000256" key="8">
    <source>
        <dbReference type="ARBA" id="ARBA00048968"/>
    </source>
</evidence>
<sequence>MAKINFIPFVFPGVEKVSVVFTTRECGSCKDPYRGGNISYDVGDDPYDVRSNRTELAASLGISHWHECIQVHGDVMHYELKEGSPADAPTLEGDGLATSAPGHALVIKTADCQPIMIAHKNGDFVAGFHNGWRGNAINFPGKGVADICERYSCDPKDLLAVRGPSLSPAVSQFINFTSDFGPGFDSYFDKESSTVDLWKLTIDQLAEAGLRRRNIHSLDMCTYSMEQSFFSYRREKVTGRQCSLIWIK</sequence>
<dbReference type="AlphaFoldDB" id="C6BU50"/>
<dbReference type="EMBL" id="CP001649">
    <property type="protein sequence ID" value="ACS81759.1"/>
    <property type="molecule type" value="Genomic_DNA"/>
</dbReference>
<dbReference type="Gene3D" id="3.60.140.10">
    <property type="entry name" value="CNF1/YfiH-like putative cysteine hydrolases"/>
    <property type="match status" value="1"/>
</dbReference>
<accession>C6BU50</accession>
<dbReference type="InterPro" id="IPR038371">
    <property type="entry name" value="Cu_polyphenol_OxRdtase_sf"/>
</dbReference>
<keyword evidence="3" id="KW-0808">Transferase</keyword>
<dbReference type="PANTHER" id="PTHR30616:SF2">
    <property type="entry name" value="PURINE NUCLEOSIDE PHOSPHORYLASE LACC1"/>
    <property type="match status" value="1"/>
</dbReference>
<proteinExistence type="inferred from homology"/>
<dbReference type="Pfam" id="PF02578">
    <property type="entry name" value="Cu-oxidase_4"/>
    <property type="match status" value="1"/>
</dbReference>
<dbReference type="GO" id="GO:0005507">
    <property type="term" value="F:copper ion binding"/>
    <property type="evidence" value="ECO:0007669"/>
    <property type="project" value="TreeGrafter"/>
</dbReference>
<comment type="similarity">
    <text evidence="2">Belongs to the purine nucleoside phosphorylase YfiH/LACC1 family.</text>
</comment>
<dbReference type="InterPro" id="IPR011324">
    <property type="entry name" value="Cytotoxic_necrot_fac-like_cat"/>
</dbReference>
<keyword evidence="4" id="KW-0479">Metal-binding</keyword>
<organism evidence="10 11">
    <name type="scientific">Maridesulfovibrio salexigens (strain ATCC 14822 / DSM 2638 / NCIMB 8403 / VKM B-1763)</name>
    <name type="common">Desulfovibrio salexigens</name>
    <dbReference type="NCBI Taxonomy" id="526222"/>
    <lineage>
        <taxon>Bacteria</taxon>
        <taxon>Pseudomonadati</taxon>
        <taxon>Thermodesulfobacteriota</taxon>
        <taxon>Desulfovibrionia</taxon>
        <taxon>Desulfovibrionales</taxon>
        <taxon>Desulfovibrionaceae</taxon>
        <taxon>Maridesulfovibrio</taxon>
    </lineage>
</organism>
<comment type="catalytic activity">
    <reaction evidence="1">
        <text>inosine + phosphate = alpha-D-ribose 1-phosphate + hypoxanthine</text>
        <dbReference type="Rhea" id="RHEA:27646"/>
        <dbReference type="ChEBI" id="CHEBI:17368"/>
        <dbReference type="ChEBI" id="CHEBI:17596"/>
        <dbReference type="ChEBI" id="CHEBI:43474"/>
        <dbReference type="ChEBI" id="CHEBI:57720"/>
        <dbReference type="EC" id="2.4.2.1"/>
    </reaction>
    <physiologicalReaction direction="left-to-right" evidence="1">
        <dbReference type="Rhea" id="RHEA:27647"/>
    </physiologicalReaction>
</comment>
<evidence type="ECO:0000256" key="1">
    <source>
        <dbReference type="ARBA" id="ARBA00000553"/>
    </source>
</evidence>
<dbReference type="KEGG" id="dsa:Desal_3714"/>
<name>C6BU50_MARSD</name>